<evidence type="ECO:0000313" key="2">
    <source>
        <dbReference type="Proteomes" id="UP000321938"/>
    </source>
</evidence>
<dbReference type="EMBL" id="VOSB01000007">
    <property type="protein sequence ID" value="TXE18579.1"/>
    <property type="molecule type" value="Genomic_DNA"/>
</dbReference>
<accession>A0A5C7BDC0</accession>
<protein>
    <submittedName>
        <fullName evidence="1">Uncharacterized protein</fullName>
    </submittedName>
</protein>
<reference evidence="1 2" key="1">
    <citation type="submission" date="2019-08" db="EMBL/GenBank/DDBJ databases">
        <title>Genome of Psychroserpens burtonensis ACAM 167.</title>
        <authorList>
            <person name="Bowman J.P."/>
        </authorList>
    </citation>
    <scope>NUCLEOTIDE SEQUENCE [LARGE SCALE GENOMIC DNA]</scope>
    <source>
        <strain evidence="1 2">ACAM 167</strain>
    </source>
</reference>
<dbReference type="RefSeq" id="WP_147231338.1">
    <property type="nucleotide sequence ID" value="NZ_VOSB01000007.1"/>
</dbReference>
<comment type="caution">
    <text evidence="1">The sequence shown here is derived from an EMBL/GenBank/DDBJ whole genome shotgun (WGS) entry which is preliminary data.</text>
</comment>
<evidence type="ECO:0000313" key="1">
    <source>
        <dbReference type="EMBL" id="TXE18579.1"/>
    </source>
</evidence>
<sequence>MKAVIHKYKEINIGKYKSVKHFELVSCDGKQVLTDLINLSTDRQFAKSSPVYWLKIHNGKKWSNAVTGLFKVPDFRNVFFGDLRRKTDLVLAHYEINPNGSEISLHVYPKHYPYNKFLTPSQVGQKIVSLLHKKTVSRV</sequence>
<proteinExistence type="predicted"/>
<name>A0A5C7BDC0_9FLAO</name>
<keyword evidence="2" id="KW-1185">Reference proteome</keyword>
<organism evidence="1 2">
    <name type="scientific">Psychroserpens burtonensis</name>
    <dbReference type="NCBI Taxonomy" id="49278"/>
    <lineage>
        <taxon>Bacteria</taxon>
        <taxon>Pseudomonadati</taxon>
        <taxon>Bacteroidota</taxon>
        <taxon>Flavobacteriia</taxon>
        <taxon>Flavobacteriales</taxon>
        <taxon>Flavobacteriaceae</taxon>
        <taxon>Psychroserpens</taxon>
    </lineage>
</organism>
<dbReference type="AlphaFoldDB" id="A0A5C7BDC0"/>
<dbReference type="Proteomes" id="UP000321938">
    <property type="component" value="Unassembled WGS sequence"/>
</dbReference>
<gene>
    <name evidence="1" type="ORF">ES692_05925</name>
</gene>
<dbReference type="OrthoDB" id="1149494at2"/>